<dbReference type="Proteomes" id="UP001379235">
    <property type="component" value="Unassembled WGS sequence"/>
</dbReference>
<dbReference type="EMBL" id="JBBHJY010000010">
    <property type="protein sequence ID" value="MEJ6011704.1"/>
    <property type="molecule type" value="Genomic_DNA"/>
</dbReference>
<dbReference type="Gene3D" id="2.60.120.10">
    <property type="entry name" value="Jelly Rolls"/>
    <property type="match status" value="1"/>
</dbReference>
<evidence type="ECO:0000313" key="4">
    <source>
        <dbReference type="Proteomes" id="UP001379235"/>
    </source>
</evidence>
<evidence type="ECO:0000259" key="2">
    <source>
        <dbReference type="Pfam" id="PF07883"/>
    </source>
</evidence>
<dbReference type="InterPro" id="IPR014710">
    <property type="entry name" value="RmlC-like_jellyroll"/>
</dbReference>
<accession>A0ABU8SCL2</accession>
<dbReference type="SUPFAM" id="SSF51182">
    <property type="entry name" value="RmlC-like cupins"/>
    <property type="match status" value="1"/>
</dbReference>
<reference evidence="3 4" key="1">
    <citation type="submission" date="2024-03" db="EMBL/GenBank/DDBJ databases">
        <authorList>
            <person name="Jo J.-H."/>
        </authorList>
    </citation>
    <scope>NUCLEOTIDE SEQUENCE [LARGE SCALE GENOMIC DNA]</scope>
    <source>
        <strain evidence="3 4">AS3R-12</strain>
    </source>
</reference>
<evidence type="ECO:0000256" key="1">
    <source>
        <dbReference type="SAM" id="SignalP"/>
    </source>
</evidence>
<dbReference type="InterPro" id="IPR013096">
    <property type="entry name" value="Cupin_2"/>
</dbReference>
<feature type="chain" id="PRO_5046631076" evidence="1">
    <location>
        <begin position="23"/>
        <end position="125"/>
    </location>
</feature>
<keyword evidence="4" id="KW-1185">Reference proteome</keyword>
<feature type="signal peptide" evidence="1">
    <location>
        <begin position="1"/>
        <end position="22"/>
    </location>
</feature>
<gene>
    <name evidence="3" type="ORF">WG900_17465</name>
</gene>
<evidence type="ECO:0000313" key="3">
    <source>
        <dbReference type="EMBL" id="MEJ6011704.1"/>
    </source>
</evidence>
<sequence>MMRLIALAAATAAPTPAPVTHAALDVPQEHGAQVVIVQSREFPSGAEAGWHVHPGTETAVVISGEMEMITAGGVRRYGPGESFTMPRGAAHNGFNAGKDTARVVITLVVDKGAPPRQPVAAPGGR</sequence>
<dbReference type="RefSeq" id="WP_339969198.1">
    <property type="nucleotide sequence ID" value="NZ_JBBHJY010000010.1"/>
</dbReference>
<dbReference type="InterPro" id="IPR011051">
    <property type="entry name" value="RmlC_Cupin_sf"/>
</dbReference>
<keyword evidence="1" id="KW-0732">Signal</keyword>
<protein>
    <submittedName>
        <fullName evidence="3">Cupin domain-containing protein</fullName>
    </submittedName>
</protein>
<name>A0ABU8SCL2_9SPHN</name>
<comment type="caution">
    <text evidence="3">The sequence shown here is derived from an EMBL/GenBank/DDBJ whole genome shotgun (WGS) entry which is preliminary data.</text>
</comment>
<dbReference type="Pfam" id="PF07883">
    <property type="entry name" value="Cupin_2"/>
    <property type="match status" value="1"/>
</dbReference>
<proteinExistence type="predicted"/>
<feature type="domain" description="Cupin type-2" evidence="2">
    <location>
        <begin position="41"/>
        <end position="104"/>
    </location>
</feature>
<organism evidence="3 4">
    <name type="scientific">Novosphingobium aquae</name>
    <dbReference type="NCBI Taxonomy" id="3133435"/>
    <lineage>
        <taxon>Bacteria</taxon>
        <taxon>Pseudomonadati</taxon>
        <taxon>Pseudomonadota</taxon>
        <taxon>Alphaproteobacteria</taxon>
        <taxon>Sphingomonadales</taxon>
        <taxon>Sphingomonadaceae</taxon>
        <taxon>Novosphingobium</taxon>
    </lineage>
</organism>